<dbReference type="AlphaFoldDB" id="G0N5P6"/>
<organism evidence="7">
    <name type="scientific">Caenorhabditis brenneri</name>
    <name type="common">Nematode worm</name>
    <dbReference type="NCBI Taxonomy" id="135651"/>
    <lineage>
        <taxon>Eukaryota</taxon>
        <taxon>Metazoa</taxon>
        <taxon>Ecdysozoa</taxon>
        <taxon>Nematoda</taxon>
        <taxon>Chromadorea</taxon>
        <taxon>Rhabditida</taxon>
        <taxon>Rhabditina</taxon>
        <taxon>Rhabditomorpha</taxon>
        <taxon>Rhabditoidea</taxon>
        <taxon>Rhabditidae</taxon>
        <taxon>Peloderinae</taxon>
        <taxon>Caenorhabditis</taxon>
    </lineage>
</organism>
<dbReference type="InterPro" id="IPR000536">
    <property type="entry name" value="Nucl_hrmn_rcpt_lig-bd"/>
</dbReference>
<protein>
    <recommendedName>
        <fullName evidence="5">NR LBD domain-containing protein</fullName>
    </recommendedName>
</protein>
<evidence type="ECO:0000256" key="4">
    <source>
        <dbReference type="ARBA" id="ARBA00023170"/>
    </source>
</evidence>
<accession>G0N5P6</accession>
<evidence type="ECO:0000259" key="5">
    <source>
        <dbReference type="PROSITE" id="PS51843"/>
    </source>
</evidence>
<dbReference type="SMART" id="SM00430">
    <property type="entry name" value="HOLI"/>
    <property type="match status" value="1"/>
</dbReference>
<dbReference type="eggNOG" id="ENOG502TFA6">
    <property type="taxonomic scope" value="Eukaryota"/>
</dbReference>
<dbReference type="PANTHER" id="PTHR45886:SF9">
    <property type="entry name" value="NR LBD DOMAIN-CONTAINING PROTEIN-RELATED"/>
    <property type="match status" value="1"/>
</dbReference>
<dbReference type="InParanoid" id="G0N5P6"/>
<dbReference type="PANTHER" id="PTHR45886">
    <property type="entry name" value="NUCLEAR HORMONE RECEPTOR FAMILY-RELATED-RELATED"/>
    <property type="match status" value="1"/>
</dbReference>
<dbReference type="InterPro" id="IPR035500">
    <property type="entry name" value="NHR-like_dom_sf"/>
</dbReference>
<evidence type="ECO:0000256" key="2">
    <source>
        <dbReference type="ARBA" id="ARBA00023015"/>
    </source>
</evidence>
<keyword evidence="4" id="KW-0675">Receptor</keyword>
<dbReference type="OMA" id="MILICAS"/>
<dbReference type="HOGENOM" id="CLU_007368_3_0_1"/>
<keyword evidence="7" id="KW-1185">Reference proteome</keyword>
<dbReference type="FunCoup" id="G0N5P6">
    <property type="interactions" value="373"/>
</dbReference>
<reference evidence="7" key="1">
    <citation type="submission" date="2011-07" db="EMBL/GenBank/DDBJ databases">
        <authorList>
            <consortium name="Caenorhabditis brenneri Sequencing and Analysis Consortium"/>
            <person name="Wilson R.K."/>
        </authorList>
    </citation>
    <scope>NUCLEOTIDE SEQUENCE [LARGE SCALE GENOMIC DNA]</scope>
    <source>
        <strain evidence="7">PB2801</strain>
    </source>
</reference>
<evidence type="ECO:0000313" key="7">
    <source>
        <dbReference type="Proteomes" id="UP000008068"/>
    </source>
</evidence>
<dbReference type="PROSITE" id="PS51843">
    <property type="entry name" value="NR_LBD"/>
    <property type="match status" value="1"/>
</dbReference>
<comment type="similarity">
    <text evidence="1">Belongs to the nuclear hormone receptor family.</text>
</comment>
<proteinExistence type="inferred from homology"/>
<dbReference type="SUPFAM" id="SSF48508">
    <property type="entry name" value="Nuclear receptor ligand-binding domain"/>
    <property type="match status" value="1"/>
</dbReference>
<dbReference type="Pfam" id="PF00104">
    <property type="entry name" value="Hormone_recep"/>
    <property type="match status" value="1"/>
</dbReference>
<dbReference type="Proteomes" id="UP000008068">
    <property type="component" value="Unassembled WGS sequence"/>
</dbReference>
<sequence length="323" mass="37660">MPIQICPLCKNVKQTQFLYGVDCCNTCSMKHRSHCKKSEPKMDPRTYNGDRDCHFCIFKQKISSQQSLNQSISCIPPKKNSLVNLLQEISILDNRREKLYRTKLFILNYKADEAISKPIEFVVKPKNKILNFEEWSAMNQLTAIDFFKNLNFVQHLKDDDRKIFIRRMRFRLGIFSTAFRSFQNKQSYLTLIDDVDIFPDITGHFHAPALLEQIRRELIGKVIELNITKEEFLLLLMLHLVVYEVEGISAGGATILNDQRNIYSSALLEDCMLQNSRTGSSRFQDLMSTCVITNKTYHSIGYFAVLFRMKEPNREGNDLIRFE</sequence>
<dbReference type="Gene3D" id="1.10.565.10">
    <property type="entry name" value="Retinoid X Receptor"/>
    <property type="match status" value="1"/>
</dbReference>
<keyword evidence="3" id="KW-0804">Transcription</keyword>
<gene>
    <name evidence="6" type="ORF">CAEBREN_15644</name>
</gene>
<dbReference type="EMBL" id="GL379840">
    <property type="protein sequence ID" value="EGT53271.1"/>
    <property type="molecule type" value="Genomic_DNA"/>
</dbReference>
<evidence type="ECO:0000256" key="3">
    <source>
        <dbReference type="ARBA" id="ARBA00023163"/>
    </source>
</evidence>
<evidence type="ECO:0000256" key="1">
    <source>
        <dbReference type="ARBA" id="ARBA00005993"/>
    </source>
</evidence>
<dbReference type="OrthoDB" id="5777876at2759"/>
<name>G0N5P6_CAEBE</name>
<feature type="domain" description="NR LBD" evidence="5">
    <location>
        <begin position="100"/>
        <end position="323"/>
    </location>
</feature>
<keyword evidence="2" id="KW-0805">Transcription regulation</keyword>
<evidence type="ECO:0000313" key="6">
    <source>
        <dbReference type="EMBL" id="EGT53271.1"/>
    </source>
</evidence>